<feature type="compositionally biased region" description="Basic and acidic residues" evidence="1">
    <location>
        <begin position="50"/>
        <end position="66"/>
    </location>
</feature>
<dbReference type="AlphaFoldDB" id="G0UUH8"/>
<evidence type="ECO:0000313" key="2">
    <source>
        <dbReference type="EMBL" id="CCC93042.1"/>
    </source>
</evidence>
<feature type="compositionally biased region" description="Low complexity" evidence="1">
    <location>
        <begin position="444"/>
        <end position="459"/>
    </location>
</feature>
<proteinExistence type="predicted"/>
<feature type="compositionally biased region" description="Basic residues" evidence="1">
    <location>
        <begin position="326"/>
        <end position="356"/>
    </location>
</feature>
<organism evidence="2">
    <name type="scientific">Trypanosoma congolense (strain IL3000)</name>
    <dbReference type="NCBI Taxonomy" id="1068625"/>
    <lineage>
        <taxon>Eukaryota</taxon>
        <taxon>Discoba</taxon>
        <taxon>Euglenozoa</taxon>
        <taxon>Kinetoplastea</taxon>
        <taxon>Metakinetoplastina</taxon>
        <taxon>Trypanosomatida</taxon>
        <taxon>Trypanosomatidae</taxon>
        <taxon>Trypanosoma</taxon>
        <taxon>Nannomonas</taxon>
    </lineage>
</organism>
<dbReference type="EMBL" id="HE575322">
    <property type="protein sequence ID" value="CCC93042.1"/>
    <property type="molecule type" value="Genomic_DNA"/>
</dbReference>
<feature type="compositionally biased region" description="Polar residues" evidence="1">
    <location>
        <begin position="121"/>
        <end position="131"/>
    </location>
</feature>
<feature type="compositionally biased region" description="Basic residues" evidence="1">
    <location>
        <begin position="545"/>
        <end position="555"/>
    </location>
</feature>
<feature type="compositionally biased region" description="Basic and acidic residues" evidence="1">
    <location>
        <begin position="111"/>
        <end position="120"/>
    </location>
</feature>
<dbReference type="VEuPathDB" id="TriTrypDB:TcIL3000_9_4420"/>
<protein>
    <submittedName>
        <fullName evidence="2">Uncharacterized protein</fullName>
    </submittedName>
</protein>
<reference evidence="2" key="1">
    <citation type="journal article" date="2012" name="Proc. Natl. Acad. Sci. U.S.A.">
        <title>Antigenic diversity is generated by distinct evolutionary mechanisms in African trypanosome species.</title>
        <authorList>
            <person name="Jackson A.P."/>
            <person name="Berry A."/>
            <person name="Aslett M."/>
            <person name="Allison H.C."/>
            <person name="Burton P."/>
            <person name="Vavrova-Anderson J."/>
            <person name="Brown R."/>
            <person name="Browne H."/>
            <person name="Corton N."/>
            <person name="Hauser H."/>
            <person name="Gamble J."/>
            <person name="Gilderthorp R."/>
            <person name="Marcello L."/>
            <person name="McQuillan J."/>
            <person name="Otto T.D."/>
            <person name="Quail M.A."/>
            <person name="Sanders M.J."/>
            <person name="van Tonder A."/>
            <person name="Ginger M.L."/>
            <person name="Field M.C."/>
            <person name="Barry J.D."/>
            <person name="Hertz-Fowler C."/>
            <person name="Berriman M."/>
        </authorList>
    </citation>
    <scope>NUCLEOTIDE SEQUENCE</scope>
    <source>
        <strain evidence="2">IL3000</strain>
    </source>
</reference>
<feature type="region of interest" description="Disordered" evidence="1">
    <location>
        <begin position="105"/>
        <end position="131"/>
    </location>
</feature>
<feature type="region of interest" description="Disordered" evidence="1">
    <location>
        <begin position="535"/>
        <end position="569"/>
    </location>
</feature>
<evidence type="ECO:0000256" key="1">
    <source>
        <dbReference type="SAM" id="MobiDB-lite"/>
    </source>
</evidence>
<gene>
    <name evidence="2" type="ORF">TCIL3000_9_4420</name>
</gene>
<feature type="compositionally biased region" description="Basic residues" evidence="1">
    <location>
        <begin position="40"/>
        <end position="49"/>
    </location>
</feature>
<feature type="region of interest" description="Disordered" evidence="1">
    <location>
        <begin position="319"/>
        <end position="356"/>
    </location>
</feature>
<feature type="compositionally biased region" description="Basic and acidic residues" evidence="1">
    <location>
        <begin position="535"/>
        <end position="544"/>
    </location>
</feature>
<name>G0UUH8_TRYCI</name>
<accession>G0UUH8</accession>
<sequence length="569" mass="65773">MNLLKKLRPHFSNEEDDFNACCGSSFEDEDTESSYVISSGRRKAHSTRTRRNEVLPEDQHWEELHKPSFRKRSSALEEVPTPRRPAKRSNPEAFSHLIISTAASRSRSQRKFVERMRDSKQSTPSPSRSVSPIATEAGLRLYTAAMGQLKRLAAMRTQKEEKIRSIEEKITFTPQITPLAKRMGDEAYKPPSETYRDIQNRTMEKRHLREREALEKFASVCTFKPTIAVNSAKLAKERQQKGPFKNVGERLCFEGGCHLIRRQLRKRIIEQREARKVISDFFISPRSASRVVQRLYDWEDKCRRKRAIAAEELVRDIGRMPTSARNSRRQRCPSREKQRRGRSASPPKRCHPRQTSVKRLRRIRDLYLKYLSHAKTERIRLRDIKRQVRMHHPGDKNVVTALSTSYSDADQINLQGFMECLCRYEEQHGTLTWGTPLRGRARTRSSLPPSRSRSRGASPIMNRKLRRELRGTRSKSCSQRREGQRSKGVTVPRPRSCSTSVRRDMALPIFHTNMEFLKGRGPHTSIEVDAKDSGRTKCLSDRPLRLKPGRGRRSNRANVVGDPACTLPN</sequence>
<feature type="region of interest" description="Disordered" evidence="1">
    <location>
        <begin position="26"/>
        <end position="89"/>
    </location>
</feature>
<feature type="region of interest" description="Disordered" evidence="1">
    <location>
        <begin position="434"/>
        <end position="500"/>
    </location>
</feature>